<keyword evidence="1" id="KW-0812">Transmembrane</keyword>
<dbReference type="EMBL" id="JAKNCT010000004">
    <property type="protein sequence ID" value="MCG5030629.1"/>
    <property type="molecule type" value="Genomic_DNA"/>
</dbReference>
<dbReference type="RefSeq" id="WP_237978284.1">
    <property type="nucleotide sequence ID" value="NZ_JAKNCT010000004.1"/>
</dbReference>
<sequence length="54" mass="6417">MKIDWAVVLVFLFYAAMGYALYRGFLWAGASRPMAQTVGVLYTLFFAWRTFWRR</sequence>
<keyword evidence="1" id="KW-0472">Membrane</keyword>
<comment type="caution">
    <text evidence="2">The sequence shown here is derived from an EMBL/GenBank/DDBJ whole genome shotgun (WGS) entry which is preliminary data.</text>
</comment>
<dbReference type="Proteomes" id="UP001297600">
    <property type="component" value="Unassembled WGS sequence"/>
</dbReference>
<feature type="transmembrane region" description="Helical" evidence="1">
    <location>
        <begin position="5"/>
        <end position="22"/>
    </location>
</feature>
<name>A0ABS9MPW0_9BURK</name>
<organism evidence="2 3">
    <name type="scientific">Mesosutterella porci</name>
    <dbReference type="NCBI Taxonomy" id="2915351"/>
    <lineage>
        <taxon>Bacteria</taxon>
        <taxon>Pseudomonadati</taxon>
        <taxon>Pseudomonadota</taxon>
        <taxon>Betaproteobacteria</taxon>
        <taxon>Burkholderiales</taxon>
        <taxon>Sutterellaceae</taxon>
        <taxon>Mesosutterella</taxon>
    </lineage>
</organism>
<reference evidence="2 3" key="1">
    <citation type="submission" date="2022-02" db="EMBL/GenBank/DDBJ databases">
        <title>Mesosutterella porci, a novel member of the family Sutterellaceae from pig feces.</title>
        <authorList>
            <person name="Wylensek D."/>
            <person name="Clavel T."/>
        </authorList>
    </citation>
    <scope>NUCLEOTIDE SEQUENCE [LARGE SCALE GENOMIC DNA]</scope>
    <source>
        <strain evidence="3">oilRF-744-wt-GAM-9</strain>
    </source>
</reference>
<accession>A0ABS9MPW0</accession>
<keyword evidence="1" id="KW-1133">Transmembrane helix</keyword>
<feature type="transmembrane region" description="Helical" evidence="1">
    <location>
        <begin position="34"/>
        <end position="52"/>
    </location>
</feature>
<evidence type="ECO:0000256" key="1">
    <source>
        <dbReference type="SAM" id="Phobius"/>
    </source>
</evidence>
<evidence type="ECO:0000313" key="3">
    <source>
        <dbReference type="Proteomes" id="UP001297600"/>
    </source>
</evidence>
<keyword evidence="3" id="KW-1185">Reference proteome</keyword>
<evidence type="ECO:0000313" key="2">
    <source>
        <dbReference type="EMBL" id="MCG5030629.1"/>
    </source>
</evidence>
<proteinExistence type="predicted"/>
<protein>
    <submittedName>
        <fullName evidence="2">Uncharacterized protein</fullName>
    </submittedName>
</protein>
<gene>
    <name evidence="2" type="ORF">MAF45_04105</name>
</gene>